<dbReference type="GO" id="GO:0030420">
    <property type="term" value="P:establishment of competence for transformation"/>
    <property type="evidence" value="ECO:0007669"/>
    <property type="project" value="InterPro"/>
</dbReference>
<keyword evidence="5 6" id="KW-0472">Membrane</keyword>
<dbReference type="OrthoDB" id="9761531at2"/>
<dbReference type="EMBL" id="BAET01000008">
    <property type="protein sequence ID" value="GAB55226.1"/>
    <property type="molecule type" value="Genomic_DNA"/>
</dbReference>
<feature type="transmembrane region" description="Helical" evidence="6">
    <location>
        <begin position="425"/>
        <end position="447"/>
    </location>
</feature>
<feature type="transmembrane region" description="Helical" evidence="6">
    <location>
        <begin position="290"/>
        <end position="308"/>
    </location>
</feature>
<dbReference type="Pfam" id="PF00753">
    <property type="entry name" value="Lactamase_B"/>
    <property type="match status" value="1"/>
</dbReference>
<evidence type="ECO:0000259" key="7">
    <source>
        <dbReference type="SMART" id="SM00849"/>
    </source>
</evidence>
<protein>
    <submittedName>
        <fullName evidence="8">Competence protein ComEC</fullName>
    </submittedName>
</protein>
<evidence type="ECO:0000313" key="9">
    <source>
        <dbReference type="Proteomes" id="UP000053586"/>
    </source>
</evidence>
<dbReference type="Proteomes" id="UP000053586">
    <property type="component" value="Unassembled WGS sequence"/>
</dbReference>
<keyword evidence="3 6" id="KW-0812">Transmembrane</keyword>
<dbReference type="PANTHER" id="PTHR30619">
    <property type="entry name" value="DNA INTERNALIZATION/COMPETENCE PROTEIN COMEC/REC2"/>
    <property type="match status" value="1"/>
</dbReference>
<feature type="domain" description="Metallo-beta-lactamase" evidence="7">
    <location>
        <begin position="554"/>
        <end position="715"/>
    </location>
</feature>
<reference evidence="8 9" key="2">
    <citation type="journal article" date="2017" name="Antonie Van Leeuwenhoek">
        <title>Rhizobium rhizosphaerae sp. nov., a novel species isolated from rice rhizosphere.</title>
        <authorList>
            <person name="Zhao J.J."/>
            <person name="Zhang J."/>
            <person name="Zhang R.J."/>
            <person name="Zhang C.W."/>
            <person name="Yin H.Q."/>
            <person name="Zhang X.X."/>
        </authorList>
    </citation>
    <scope>NUCLEOTIDE SEQUENCE [LARGE SCALE GENOMIC DNA]</scope>
    <source>
        <strain evidence="8 9">ACAM 611</strain>
    </source>
</reference>
<feature type="transmembrane region" description="Helical" evidence="6">
    <location>
        <begin position="20"/>
        <end position="41"/>
    </location>
</feature>
<evidence type="ECO:0000256" key="2">
    <source>
        <dbReference type="ARBA" id="ARBA00022475"/>
    </source>
</evidence>
<dbReference type="InterPro" id="IPR004477">
    <property type="entry name" value="ComEC_N"/>
</dbReference>
<dbReference type="InterPro" id="IPR004797">
    <property type="entry name" value="Competence_ComEC/Rec2"/>
</dbReference>
<dbReference type="GO" id="GO:0005886">
    <property type="term" value="C:plasma membrane"/>
    <property type="evidence" value="ECO:0007669"/>
    <property type="project" value="UniProtKB-SubCell"/>
</dbReference>
<comment type="caution">
    <text evidence="8">The sequence shown here is derived from an EMBL/GenBank/DDBJ whole genome shotgun (WGS) entry which is preliminary data.</text>
</comment>
<dbReference type="Pfam" id="PF13567">
    <property type="entry name" value="DUF4131"/>
    <property type="match status" value="1"/>
</dbReference>
<dbReference type="Pfam" id="PF03772">
    <property type="entry name" value="Competence"/>
    <property type="match status" value="1"/>
</dbReference>
<dbReference type="eggNOG" id="COG0658">
    <property type="taxonomic scope" value="Bacteria"/>
</dbReference>
<keyword evidence="2" id="KW-1003">Cell membrane</keyword>
<dbReference type="InterPro" id="IPR052159">
    <property type="entry name" value="Competence_DNA_uptake"/>
</dbReference>
<dbReference type="CDD" id="cd07731">
    <property type="entry name" value="ComA-like_MBL-fold"/>
    <property type="match status" value="1"/>
</dbReference>
<dbReference type="NCBIfam" id="TIGR00361">
    <property type="entry name" value="ComEC_Rec2"/>
    <property type="match status" value="1"/>
</dbReference>
<dbReference type="eggNOG" id="COG2333">
    <property type="taxonomic scope" value="Bacteria"/>
</dbReference>
<dbReference type="InterPro" id="IPR025405">
    <property type="entry name" value="DUF4131"/>
</dbReference>
<comment type="subcellular location">
    <subcellularLocation>
        <location evidence="1">Cell membrane</location>
        <topology evidence="1">Multi-pass membrane protein</topology>
    </subcellularLocation>
</comment>
<evidence type="ECO:0000256" key="4">
    <source>
        <dbReference type="ARBA" id="ARBA00022989"/>
    </source>
</evidence>
<dbReference type="PANTHER" id="PTHR30619:SF1">
    <property type="entry name" value="RECOMBINATION PROTEIN 2"/>
    <property type="match status" value="1"/>
</dbReference>
<dbReference type="RefSeq" id="WP_006004150.1">
    <property type="nucleotide sequence ID" value="NZ_BAET01000008.1"/>
</dbReference>
<proteinExistence type="predicted"/>
<dbReference type="Gene3D" id="3.60.15.10">
    <property type="entry name" value="Ribonuclease Z/Hydroxyacylglutathione hydrolase-like"/>
    <property type="match status" value="1"/>
</dbReference>
<feature type="transmembrane region" description="Helical" evidence="6">
    <location>
        <begin position="453"/>
        <end position="472"/>
    </location>
</feature>
<feature type="transmembrane region" description="Helical" evidence="6">
    <location>
        <begin position="343"/>
        <end position="376"/>
    </location>
</feature>
<reference evidence="8 9" key="1">
    <citation type="journal article" date="2012" name="J. Bacteriol.">
        <title>Genome sequence of proteorhodopsin-containing sea ice bacterium Glaciecola punicea ACAM 611T.</title>
        <authorList>
            <person name="Qin Q.-L."/>
            <person name="Xie B.-B."/>
            <person name="Shu Y.-L."/>
            <person name="Rong J.-C."/>
            <person name="Zhao D.-L."/>
            <person name="Zhang X.-Y."/>
            <person name="Chen X.-L."/>
            <person name="Zhou B.-C."/>
            <person name="Zhanga Y.-Z."/>
        </authorList>
    </citation>
    <scope>NUCLEOTIDE SEQUENCE [LARGE SCALE GENOMIC DNA]</scope>
    <source>
        <strain evidence="8 9">ACAM 611</strain>
    </source>
</reference>
<gene>
    <name evidence="8" type="ORF">GPUN_1095</name>
</gene>
<dbReference type="InterPro" id="IPR001279">
    <property type="entry name" value="Metallo-B-lactamas"/>
</dbReference>
<sequence>MTKSEKTLLGFIITFLSSTLWPSLPQISLIALAIIALLFVVLTRSSALAAGTLVGFLWASFCGYYYLSWQIDNDLYNNNLIVQGKVVSLLAPLPANNLHGISPAKDSAKQSSALDQRAIKFNFVIDKIGEQTQIIKPKVRLSWYSPRLSLQQGDSVRLFIRLKPPAGLANPDGFNYQQWLSSKNITALGYVRQSPSNQFISQSSSIRQRSVNLLSEHDLPNIRWILALSYGDRRMLTKDDWGLMQRTGTAHLFAISGMHLGIVFSFTFLIGKGLFFASALHPNVVMSVSFRPHLLMLPCSICVAYAYIAGFEIPVMRALFTMLFWTTLVMFAKHWRMPNVLLILLSSFFIIFPFSILGISFWLSFTVVLVIMLFLWRFKLPANASLVSKFMHTIKLQLFISVITLPLIAFTFSSLPVVSFFANLFMIPLVTFVLVPLCLVAAIIVAIGFDVAIIYWLINTCFEYAFLLLNWLDGGTSQFLGEDWQSALWVKKSMAWLTHPGIVLAFLLITLPPWNGKMPLVLSILGVCVIHQKFIDKHAFSENKSHLYAMDVGQGSAIVIKDKNGTMLYDTGGSFAGFSMANSVLLPFFKHENINKLKYFIVSHLDNDHAGGANIIKQHLEIGQALSPQKGCNRQDFLALHPSGVANFLGFEAQILWPLKPISGDENRHSCVIKLHKGEHSILLTGDIEKQSEAQIVAMYKDTNSLNSSILIAPHHGSKTSSTAKFVSAVSPEYVVFTSGNNNRWGFPAQSVVNRYKSVNAKVYVTGQHGRINITITQNDIVVSSYREDEYPRWFFKAR</sequence>
<accession>H5TA99</accession>
<dbReference type="SUPFAM" id="SSF56281">
    <property type="entry name" value="Metallo-hydrolase/oxidoreductase"/>
    <property type="match status" value="1"/>
</dbReference>
<name>H5TA99_9ALTE</name>
<organism evidence="8 9">
    <name type="scientific">Glaciecola punicea ACAM 611</name>
    <dbReference type="NCBI Taxonomy" id="1121923"/>
    <lineage>
        <taxon>Bacteria</taxon>
        <taxon>Pseudomonadati</taxon>
        <taxon>Pseudomonadota</taxon>
        <taxon>Gammaproteobacteria</taxon>
        <taxon>Alteromonadales</taxon>
        <taxon>Alteromonadaceae</taxon>
        <taxon>Glaciecola</taxon>
    </lineage>
</organism>
<keyword evidence="4 6" id="KW-1133">Transmembrane helix</keyword>
<dbReference type="SMART" id="SM00849">
    <property type="entry name" value="Lactamase_B"/>
    <property type="match status" value="1"/>
</dbReference>
<dbReference type="STRING" id="56804.BAE46_02000"/>
<dbReference type="AlphaFoldDB" id="H5TA99"/>
<evidence type="ECO:0000256" key="1">
    <source>
        <dbReference type="ARBA" id="ARBA00004651"/>
    </source>
</evidence>
<evidence type="ECO:0000313" key="8">
    <source>
        <dbReference type="EMBL" id="GAB55226.1"/>
    </source>
</evidence>
<evidence type="ECO:0000256" key="3">
    <source>
        <dbReference type="ARBA" id="ARBA00022692"/>
    </source>
</evidence>
<feature type="transmembrane region" description="Helical" evidence="6">
    <location>
        <begin position="48"/>
        <end position="67"/>
    </location>
</feature>
<dbReference type="InterPro" id="IPR035681">
    <property type="entry name" value="ComA-like_MBL"/>
</dbReference>
<feature type="transmembrane region" description="Helical" evidence="6">
    <location>
        <begin position="250"/>
        <end position="270"/>
    </location>
</feature>
<evidence type="ECO:0000256" key="5">
    <source>
        <dbReference type="ARBA" id="ARBA00023136"/>
    </source>
</evidence>
<feature type="transmembrane region" description="Helical" evidence="6">
    <location>
        <begin position="396"/>
        <end position="418"/>
    </location>
</feature>
<dbReference type="InterPro" id="IPR036866">
    <property type="entry name" value="RibonucZ/Hydroxyglut_hydro"/>
</dbReference>
<evidence type="ECO:0000256" key="6">
    <source>
        <dbReference type="SAM" id="Phobius"/>
    </source>
</evidence>
<feature type="transmembrane region" description="Helical" evidence="6">
    <location>
        <begin position="493"/>
        <end position="512"/>
    </location>
</feature>
<keyword evidence="9" id="KW-1185">Reference proteome</keyword>
<dbReference type="NCBIfam" id="TIGR00360">
    <property type="entry name" value="ComEC_N-term"/>
    <property type="match status" value="1"/>
</dbReference>